<feature type="region of interest" description="Disordered" evidence="1">
    <location>
        <begin position="278"/>
        <end position="318"/>
    </location>
</feature>
<feature type="compositionally biased region" description="Polar residues" evidence="1">
    <location>
        <begin position="299"/>
        <end position="311"/>
    </location>
</feature>
<dbReference type="PROSITE" id="PS00141">
    <property type="entry name" value="ASP_PROTEASE"/>
    <property type="match status" value="1"/>
</dbReference>
<feature type="compositionally biased region" description="Basic residues" evidence="1">
    <location>
        <begin position="226"/>
        <end position="237"/>
    </location>
</feature>
<dbReference type="GO" id="GO:0004190">
    <property type="term" value="F:aspartic-type endopeptidase activity"/>
    <property type="evidence" value="ECO:0007669"/>
    <property type="project" value="InterPro"/>
</dbReference>
<feature type="compositionally biased region" description="Low complexity" evidence="1">
    <location>
        <begin position="39"/>
        <end position="50"/>
    </location>
</feature>
<dbReference type="InterPro" id="IPR021109">
    <property type="entry name" value="Peptidase_aspartic_dom_sf"/>
</dbReference>
<organism evidence="2 3">
    <name type="scientific">Paspalum notatum var. saurae</name>
    <dbReference type="NCBI Taxonomy" id="547442"/>
    <lineage>
        <taxon>Eukaryota</taxon>
        <taxon>Viridiplantae</taxon>
        <taxon>Streptophyta</taxon>
        <taxon>Embryophyta</taxon>
        <taxon>Tracheophyta</taxon>
        <taxon>Spermatophyta</taxon>
        <taxon>Magnoliopsida</taxon>
        <taxon>Liliopsida</taxon>
        <taxon>Poales</taxon>
        <taxon>Poaceae</taxon>
        <taxon>PACMAD clade</taxon>
        <taxon>Panicoideae</taxon>
        <taxon>Andropogonodae</taxon>
        <taxon>Paspaleae</taxon>
        <taxon>Paspalinae</taxon>
        <taxon>Paspalum</taxon>
    </lineage>
</organism>
<dbReference type="InterPro" id="IPR001969">
    <property type="entry name" value="Aspartic_peptidase_AS"/>
</dbReference>
<feature type="region of interest" description="Disordered" evidence="1">
    <location>
        <begin position="37"/>
        <end position="57"/>
    </location>
</feature>
<dbReference type="SUPFAM" id="SSF50630">
    <property type="entry name" value="Acid proteases"/>
    <property type="match status" value="1"/>
</dbReference>
<name>A0AAQ3PWC2_PASNO</name>
<sequence length="524" mass="58162">MAEHRLGFNYADESVVVGGDHNKRTHLCHQVEHGDHDCSGAGAAESQSQSQHEHRISMAEAPVRDTATGTARMMLKVRVRGHEFVALVDSGASVNVLREAFAAWLGLSPCPPPKPVRLSMANGELVPCTGLCRGLNVHVLGAAVEGTVTAFRVDCHVIDMADNKLDLILGTPWLRALGPVLWDFTELTMSCTLDGGRLVTWRGETQGGRRQRPGPPPLQHGPAITGRRRRRRRRRRNCGNNSSLVAPPRSGDGIGFDALPLLAVIADEQPFDFFVSRRPKHKSTGSSSSTFPHQPGGKVNQQNSTDNSNQGSEKHAELVDSNMLKEPRKIDAKDGHAKLHTSFAPLDESTLASDEQDILHLIALEESLKNTPSMQNQFCHNFSSTLVEKEVFKDIIDRIPLHGPRHVVQYERARLLQDPNANVQSISKLFTEPNQGYMLDRMHLIFLPLYCAQTWYLVVANFRRARFEVICPCSVPENNEIESDSTTVIQNFKRIFKLAYPHSVKVNVFEMSTTPLFASSSKNL</sequence>
<keyword evidence="3" id="KW-1185">Reference proteome</keyword>
<protein>
    <submittedName>
        <fullName evidence="2">Uncharacterized protein</fullName>
    </submittedName>
</protein>
<dbReference type="Pfam" id="PF13650">
    <property type="entry name" value="Asp_protease_2"/>
    <property type="match status" value="1"/>
</dbReference>
<dbReference type="CDD" id="cd00303">
    <property type="entry name" value="retropepsin_like"/>
    <property type="match status" value="1"/>
</dbReference>
<evidence type="ECO:0000313" key="2">
    <source>
        <dbReference type="EMBL" id="WVZ54381.1"/>
    </source>
</evidence>
<dbReference type="AlphaFoldDB" id="A0AAQ3PWC2"/>
<feature type="region of interest" description="Disordered" evidence="1">
    <location>
        <begin position="205"/>
        <end position="250"/>
    </location>
</feature>
<accession>A0AAQ3PWC2</accession>
<dbReference type="Proteomes" id="UP001341281">
    <property type="component" value="Chromosome 01"/>
</dbReference>
<evidence type="ECO:0000256" key="1">
    <source>
        <dbReference type="SAM" id="MobiDB-lite"/>
    </source>
</evidence>
<proteinExistence type="predicted"/>
<gene>
    <name evidence="2" type="ORF">U9M48_005187</name>
</gene>
<dbReference type="GO" id="GO:0006508">
    <property type="term" value="P:proteolysis"/>
    <property type="evidence" value="ECO:0007669"/>
    <property type="project" value="InterPro"/>
</dbReference>
<evidence type="ECO:0000313" key="3">
    <source>
        <dbReference type="Proteomes" id="UP001341281"/>
    </source>
</evidence>
<dbReference type="Gene3D" id="2.40.70.10">
    <property type="entry name" value="Acid Proteases"/>
    <property type="match status" value="1"/>
</dbReference>
<dbReference type="EMBL" id="CP144745">
    <property type="protein sequence ID" value="WVZ54381.1"/>
    <property type="molecule type" value="Genomic_DNA"/>
</dbReference>
<reference evidence="2 3" key="1">
    <citation type="submission" date="2024-02" db="EMBL/GenBank/DDBJ databases">
        <title>High-quality chromosome-scale genome assembly of Pensacola bahiagrass (Paspalum notatum Flugge var. saurae).</title>
        <authorList>
            <person name="Vega J.M."/>
            <person name="Podio M."/>
            <person name="Orjuela J."/>
            <person name="Siena L.A."/>
            <person name="Pessino S.C."/>
            <person name="Combes M.C."/>
            <person name="Mariac C."/>
            <person name="Albertini E."/>
            <person name="Pupilli F."/>
            <person name="Ortiz J.P.A."/>
            <person name="Leblanc O."/>
        </authorList>
    </citation>
    <scope>NUCLEOTIDE SEQUENCE [LARGE SCALE GENOMIC DNA]</scope>
    <source>
        <strain evidence="2">R1</strain>
        <tissue evidence="2">Leaf</tissue>
    </source>
</reference>